<protein>
    <submittedName>
        <fullName evidence="2">Uncharacterized protein</fullName>
    </submittedName>
</protein>
<evidence type="ECO:0000313" key="2">
    <source>
        <dbReference type="EMBL" id="HDK38456.1"/>
    </source>
</evidence>
<feature type="signal peptide" evidence="1">
    <location>
        <begin position="1"/>
        <end position="22"/>
    </location>
</feature>
<evidence type="ECO:0000256" key="1">
    <source>
        <dbReference type="SAM" id="SignalP"/>
    </source>
</evidence>
<keyword evidence="1" id="KW-0732">Signal</keyword>
<sequence>MKNVRVSIVGLFFILISVAAMIADVSAQDLPEFNLEEEIVSQGKMALKEMHLEFEQNTFWSKPDSTQALAEQLEEREFAPAAAANIDCDSKKNPAIRPVVTRQPG</sequence>
<gene>
    <name evidence="2" type="ORF">ENG92_05520</name>
</gene>
<dbReference type="AlphaFoldDB" id="A0A831NYN2"/>
<feature type="chain" id="PRO_5032711387" evidence="1">
    <location>
        <begin position="23"/>
        <end position="105"/>
    </location>
</feature>
<comment type="caution">
    <text evidence="2">The sequence shown here is derived from an EMBL/GenBank/DDBJ whole genome shotgun (WGS) entry which is preliminary data.</text>
</comment>
<reference evidence="2" key="1">
    <citation type="journal article" date="2020" name="mSystems">
        <title>Genome- and Community-Level Interaction Insights into Carbon Utilization and Element Cycling Functions of Hydrothermarchaeota in Hydrothermal Sediment.</title>
        <authorList>
            <person name="Zhou Z."/>
            <person name="Liu Y."/>
            <person name="Xu W."/>
            <person name="Pan J."/>
            <person name="Luo Z.H."/>
            <person name="Li M."/>
        </authorList>
    </citation>
    <scope>NUCLEOTIDE SEQUENCE [LARGE SCALE GENOMIC DNA]</scope>
    <source>
        <strain evidence="2">HyVt-26</strain>
    </source>
</reference>
<dbReference type="EMBL" id="DRCV01000243">
    <property type="protein sequence ID" value="HDK38456.1"/>
    <property type="molecule type" value="Genomic_DNA"/>
</dbReference>
<proteinExistence type="predicted"/>
<organism evidence="2">
    <name type="scientific">Thiolapillus brandeum</name>
    <dbReference type="NCBI Taxonomy" id="1076588"/>
    <lineage>
        <taxon>Bacteria</taxon>
        <taxon>Pseudomonadati</taxon>
        <taxon>Pseudomonadota</taxon>
        <taxon>Gammaproteobacteria</taxon>
        <taxon>Chromatiales</taxon>
        <taxon>Sedimenticolaceae</taxon>
        <taxon>Thiolapillus</taxon>
    </lineage>
</organism>
<dbReference type="Proteomes" id="UP000885822">
    <property type="component" value="Unassembled WGS sequence"/>
</dbReference>
<accession>A0A831NYN2</accession>
<name>A0A831NYN2_9GAMM</name>